<keyword evidence="1" id="KW-1133">Transmembrane helix</keyword>
<sequence>MKNKLLPFIFKYKYFLIYIVFFGFVSFLFNSKQKEYYLEKDIQSFKENLYPRIALFSSGILICIMLTIGFLKKLKFKQILNLFISGSFICFMIFFLMQNTVTCLCLFINRLDTKKEINNSYKTIYISDNKYFTAENTTQPKDFINESDYYKYFGLKDASKLKNGDIIKLKFKQGLLNMNYFIAE</sequence>
<feature type="transmembrane region" description="Helical" evidence="1">
    <location>
        <begin position="49"/>
        <end position="71"/>
    </location>
</feature>
<dbReference type="EMBL" id="JAERSE020000006">
    <property type="protein sequence ID" value="MCA6069446.1"/>
    <property type="molecule type" value="Genomic_DNA"/>
</dbReference>
<accession>A0ABS8A636</accession>
<evidence type="ECO:0000313" key="2">
    <source>
        <dbReference type="EMBL" id="MCA6069446.1"/>
    </source>
</evidence>
<proteinExistence type="predicted"/>
<feature type="transmembrane region" description="Helical" evidence="1">
    <location>
        <begin position="12"/>
        <end position="29"/>
    </location>
</feature>
<reference evidence="2 3" key="1">
    <citation type="submission" date="2021-09" db="EMBL/GenBank/DDBJ databases">
        <title>Genome sequencing and assembly of Chryseobacterium sp. RG1.</title>
        <authorList>
            <person name="Chhetri G."/>
        </authorList>
    </citation>
    <scope>NUCLEOTIDE SEQUENCE [LARGE SCALE GENOMIC DNA]</scope>
    <source>
        <strain evidence="2 3">RG1</strain>
    </source>
</reference>
<keyword evidence="1" id="KW-0472">Membrane</keyword>
<feature type="transmembrane region" description="Helical" evidence="1">
    <location>
        <begin position="78"/>
        <end position="97"/>
    </location>
</feature>
<keyword evidence="3" id="KW-1185">Reference proteome</keyword>
<name>A0ABS8A636_9FLAO</name>
<organism evidence="2 3">
    <name type="scientific">Chryseobacterium tagetis</name>
    <dbReference type="NCBI Taxonomy" id="2801334"/>
    <lineage>
        <taxon>Bacteria</taxon>
        <taxon>Pseudomonadati</taxon>
        <taxon>Bacteroidota</taxon>
        <taxon>Flavobacteriia</taxon>
        <taxon>Flavobacteriales</taxon>
        <taxon>Weeksellaceae</taxon>
        <taxon>Chryseobacterium group</taxon>
        <taxon>Chryseobacterium</taxon>
    </lineage>
</organism>
<comment type="caution">
    <text evidence="2">The sequence shown here is derived from an EMBL/GenBank/DDBJ whole genome shotgun (WGS) entry which is preliminary data.</text>
</comment>
<evidence type="ECO:0000313" key="3">
    <source>
        <dbReference type="Proteomes" id="UP000618240"/>
    </source>
</evidence>
<gene>
    <name evidence="2" type="ORF">JI747_019985</name>
</gene>
<keyword evidence="1" id="KW-0812">Transmembrane</keyword>
<evidence type="ECO:0000256" key="1">
    <source>
        <dbReference type="SAM" id="Phobius"/>
    </source>
</evidence>
<protein>
    <submittedName>
        <fullName evidence="2">Uncharacterized protein</fullName>
    </submittedName>
</protein>
<dbReference type="Proteomes" id="UP000618240">
    <property type="component" value="Unassembled WGS sequence"/>
</dbReference>
<dbReference type="RefSeq" id="WP_225690663.1">
    <property type="nucleotide sequence ID" value="NZ_JAERSE020000006.1"/>
</dbReference>